<reference evidence="1 2" key="1">
    <citation type="submission" date="2018-02" db="EMBL/GenBank/DDBJ databases">
        <title>Genomic Encyclopedia of Archaeal and Bacterial Type Strains, Phase II (KMG-II): from individual species to whole genera.</title>
        <authorList>
            <person name="Goeker M."/>
        </authorList>
    </citation>
    <scope>NUCLEOTIDE SEQUENCE [LARGE SCALE GENOMIC DNA]</scope>
    <source>
        <strain evidence="1 2">DSM 18921</strain>
    </source>
</reference>
<dbReference type="EMBL" id="PVEP01000001">
    <property type="protein sequence ID" value="PQV58334.1"/>
    <property type="molecule type" value="Genomic_DNA"/>
</dbReference>
<evidence type="ECO:0000313" key="2">
    <source>
        <dbReference type="Proteomes" id="UP000238338"/>
    </source>
</evidence>
<gene>
    <name evidence="1" type="ORF">LX70_00145</name>
</gene>
<evidence type="ECO:0008006" key="3">
    <source>
        <dbReference type="Google" id="ProtNLM"/>
    </source>
</evidence>
<dbReference type="RefSeq" id="WP_105512628.1">
    <property type="nucleotide sequence ID" value="NZ_PVEP01000001.1"/>
</dbReference>
<sequence>MGIFTAIREKPTDRVARATLSLPLLIAAGEGRPAAAELTRVSNICAYSPVFQAIGPARTHEIALDLLDQLEEKGKAALLARARRALPPKLRETALCLAIRTALAEGTLSDADYATIKAMAQEMEIPSDTVARMFEVMVMLQRAAA</sequence>
<dbReference type="CDD" id="cd07176">
    <property type="entry name" value="terB"/>
    <property type="match status" value="1"/>
</dbReference>
<accession>A0A2S8SC03</accession>
<evidence type="ECO:0000313" key="1">
    <source>
        <dbReference type="EMBL" id="PQV58334.1"/>
    </source>
</evidence>
<dbReference type="InterPro" id="IPR029024">
    <property type="entry name" value="TerB-like"/>
</dbReference>
<dbReference type="Proteomes" id="UP000238338">
    <property type="component" value="Unassembled WGS sequence"/>
</dbReference>
<comment type="caution">
    <text evidence="1">The sequence shown here is derived from an EMBL/GenBank/DDBJ whole genome shotgun (WGS) entry which is preliminary data.</text>
</comment>
<dbReference type="Gene3D" id="1.10.3680.10">
    <property type="entry name" value="TerB-like"/>
    <property type="match status" value="1"/>
</dbReference>
<proteinExistence type="predicted"/>
<dbReference type="AlphaFoldDB" id="A0A2S8SC03"/>
<name>A0A2S8SC03_9RHOB</name>
<dbReference type="OrthoDB" id="7855934at2"/>
<organism evidence="1 2">
    <name type="scientific">Albidovulum denitrificans</name>
    <dbReference type="NCBI Taxonomy" id="404881"/>
    <lineage>
        <taxon>Bacteria</taxon>
        <taxon>Pseudomonadati</taxon>
        <taxon>Pseudomonadota</taxon>
        <taxon>Alphaproteobacteria</taxon>
        <taxon>Rhodobacterales</taxon>
        <taxon>Paracoccaceae</taxon>
        <taxon>Albidovulum</taxon>
    </lineage>
</organism>
<protein>
    <recommendedName>
        <fullName evidence="3">Tellurite resistance protein TerB</fullName>
    </recommendedName>
</protein>
<keyword evidence="2" id="KW-1185">Reference proteome</keyword>
<dbReference type="SUPFAM" id="SSF158682">
    <property type="entry name" value="TerB-like"/>
    <property type="match status" value="1"/>
</dbReference>